<protein>
    <submittedName>
        <fullName evidence="1">Uncharacterized protein</fullName>
    </submittedName>
</protein>
<dbReference type="KEGG" id="cari:FNU76_16810"/>
<dbReference type="AlphaFoldDB" id="A0A516SI90"/>
<dbReference type="OrthoDB" id="1050316at2"/>
<keyword evidence="2" id="KW-1185">Reference proteome</keyword>
<accession>A0A516SI90</accession>
<evidence type="ECO:0000313" key="1">
    <source>
        <dbReference type="EMBL" id="QDQ27871.1"/>
    </source>
</evidence>
<reference evidence="2" key="1">
    <citation type="submission" date="2019-07" db="EMBL/GenBank/DDBJ databases">
        <title>Chitinimonas sp. nov., isolated from Ny-Alesund, arctica soil.</title>
        <authorList>
            <person name="Xu Q."/>
            <person name="Peng F."/>
        </authorList>
    </citation>
    <scope>NUCLEOTIDE SEQUENCE [LARGE SCALE GENOMIC DNA]</scope>
    <source>
        <strain evidence="2">R3-44</strain>
    </source>
</reference>
<sequence>MMRFQFEIVSGALKPGQPVYKPEDFAFDTIDAESNQVDISLLINDLSIDFDENGLVAIWGLCPRNQWRESSMLRQPAPTGKLILKNLHEELSGKSFRLNENNRWPVFVNSNSGWICLDSGLDEITSVEVIGGVIVGIGKDQQITKLWLHPQNMY</sequence>
<evidence type="ECO:0000313" key="2">
    <source>
        <dbReference type="Proteomes" id="UP000317550"/>
    </source>
</evidence>
<organism evidence="1 2">
    <name type="scientific">Chitinimonas arctica</name>
    <dbReference type="NCBI Taxonomy" id="2594795"/>
    <lineage>
        <taxon>Bacteria</taxon>
        <taxon>Pseudomonadati</taxon>
        <taxon>Pseudomonadota</taxon>
        <taxon>Betaproteobacteria</taxon>
        <taxon>Neisseriales</taxon>
        <taxon>Chitinibacteraceae</taxon>
        <taxon>Chitinimonas</taxon>
    </lineage>
</organism>
<dbReference type="RefSeq" id="WP_144279259.1">
    <property type="nucleotide sequence ID" value="NZ_CP041730.1"/>
</dbReference>
<name>A0A516SI90_9NEIS</name>
<gene>
    <name evidence="1" type="ORF">FNU76_16810</name>
</gene>
<dbReference type="Proteomes" id="UP000317550">
    <property type="component" value="Chromosome"/>
</dbReference>
<proteinExistence type="predicted"/>
<dbReference type="EMBL" id="CP041730">
    <property type="protein sequence ID" value="QDQ27871.1"/>
    <property type="molecule type" value="Genomic_DNA"/>
</dbReference>